<protein>
    <submittedName>
        <fullName evidence="1">Uncharacterized protein</fullName>
    </submittedName>
</protein>
<organism evidence="1 2">
    <name type="scientific">Croceifilum oryzae</name>
    <dbReference type="NCBI Taxonomy" id="1553429"/>
    <lineage>
        <taxon>Bacteria</taxon>
        <taxon>Bacillati</taxon>
        <taxon>Bacillota</taxon>
        <taxon>Bacilli</taxon>
        <taxon>Bacillales</taxon>
        <taxon>Thermoactinomycetaceae</taxon>
        <taxon>Croceifilum</taxon>
    </lineage>
</organism>
<dbReference type="Proteomes" id="UP001238450">
    <property type="component" value="Unassembled WGS sequence"/>
</dbReference>
<dbReference type="RefSeq" id="WP_307251449.1">
    <property type="nucleotide sequence ID" value="NZ_JAUSUV010000004.1"/>
</dbReference>
<gene>
    <name evidence="1" type="ORF">J2Z48_000983</name>
</gene>
<comment type="caution">
    <text evidence="1">The sequence shown here is derived from an EMBL/GenBank/DDBJ whole genome shotgun (WGS) entry which is preliminary data.</text>
</comment>
<dbReference type="AlphaFoldDB" id="A0AAJ1TIM3"/>
<keyword evidence="2" id="KW-1185">Reference proteome</keyword>
<evidence type="ECO:0000313" key="1">
    <source>
        <dbReference type="EMBL" id="MDQ0416811.1"/>
    </source>
</evidence>
<accession>A0AAJ1TIM3</accession>
<name>A0AAJ1TIM3_9BACL</name>
<sequence length="88" mass="10310">MLPRGWKKLLLNLQNKEQVLCPNCCSSKVEYIYVGDLKKRVGFQLVWCNSCKQGIRLSRVLIPNDEDMLSFDDEDEFSKRVPEFKVLN</sequence>
<evidence type="ECO:0000313" key="2">
    <source>
        <dbReference type="Proteomes" id="UP001238450"/>
    </source>
</evidence>
<reference evidence="1 2" key="1">
    <citation type="submission" date="2023-07" db="EMBL/GenBank/DDBJ databases">
        <title>Genomic Encyclopedia of Type Strains, Phase IV (KMG-IV): sequencing the most valuable type-strain genomes for metagenomic binning, comparative biology and taxonomic classification.</title>
        <authorList>
            <person name="Goeker M."/>
        </authorList>
    </citation>
    <scope>NUCLEOTIDE SEQUENCE [LARGE SCALE GENOMIC DNA]</scope>
    <source>
        <strain evidence="1 2">DSM 46876</strain>
    </source>
</reference>
<dbReference type="EMBL" id="JAUSUV010000004">
    <property type="protein sequence ID" value="MDQ0416811.1"/>
    <property type="molecule type" value="Genomic_DNA"/>
</dbReference>
<proteinExistence type="predicted"/>